<dbReference type="EMBL" id="UGNC01000005">
    <property type="protein sequence ID" value="STW48652.1"/>
    <property type="molecule type" value="Genomic_DNA"/>
</dbReference>
<protein>
    <recommendedName>
        <fullName evidence="3">MoaD/ThiS family protein</fullName>
    </recommendedName>
</protein>
<dbReference type="AlphaFoldDB" id="A0A378FU21"/>
<evidence type="ECO:0008006" key="3">
    <source>
        <dbReference type="Google" id="ProtNLM"/>
    </source>
</evidence>
<dbReference type="Proteomes" id="UP000255167">
    <property type="component" value="Unassembled WGS sequence"/>
</dbReference>
<proteinExistence type="predicted"/>
<reference evidence="1 2" key="1">
    <citation type="submission" date="2018-06" db="EMBL/GenBank/DDBJ databases">
        <authorList>
            <consortium name="Pathogen Informatics"/>
            <person name="Doyle S."/>
        </authorList>
    </citation>
    <scope>NUCLEOTIDE SEQUENCE [LARGE SCALE GENOMIC DNA]</scope>
    <source>
        <strain evidence="1 2">NCTC9617</strain>
    </source>
</reference>
<accession>A0A378FU21</accession>
<evidence type="ECO:0000313" key="1">
    <source>
        <dbReference type="EMBL" id="STW48652.1"/>
    </source>
</evidence>
<dbReference type="NCBIfam" id="NF040662">
    <property type="entry name" value="attach_TipJ_rel"/>
    <property type="match status" value="1"/>
</dbReference>
<name>A0A378FU21_KLEPN</name>
<sequence length="823" mass="91817">MVRYELQRLPGAPKQRGVAEEGTPLAELLDSLNLHNDVVVKLNGRELDDDFEITYPLCRNDVVLIFDQPEGGVGKLINTILRPVTKILSGAMKLLGLAPKSGGVSVATGESPNNDVTQQTNRARLYKGRPNIYGQVRAYPDLIQESMFEYISNNKMVTEWMEIGYGHYNISSVRYSESSLVAMAGASYEVYHPGTVIPEIIQGYAFDDVDGQELPGTNEQASNIVNQATTNNLLAGSFAGGQFYAKIEKQNEFDVFYDSPKPFSVTITVNVSYNTASGLVTKNINVSASLFNSALSDDGTLIDPQQFYEFWFNYLSGPDFEGLPADATVNSTLFTLTQYSTIAVGPFFAALPGDQLWVHLYANEAGGYDGPARITWWQVDTDNNQIPGTEESIDVNVHNDGGNQDYIYRTYKITPIAGFGRYAFRAERTNNSASNSVLYLSGAHAVTIRKNVVYTDDTIVRVTVRQTETQTVASDRKYNCLVQRKVISWTPSGIDFALRPSRSFADAVLHEWVIIGKQDPSRLDLPSLYAIKDSLPDAQLGYFDWTFSDENQPLGERIQTICNVARVSFNWIGDVLTFWRDERVSTPDAVFARSNMFWEDYKLSWKMSLPGGYDGVTLDYVDPLTNKKTYIYLQIDSSGITEVEDATVNAMQISLDGCRNATQATDRAWLEARKILYSRLTMTVKVLESTQVVRGTVVQCPDMYDNAQQTGYITGRSGDVFSASERIDFSLGDMWVVMTDSLGNYRGRWRAYPVSGKAQAFQAAADTFDLNIYDRNTVQNPSRYFIATDSELNSTIWRVDSAKPNGDDTQTLSLTEYSDSIYS</sequence>
<gene>
    <name evidence="1" type="ORF">NCTC9617_05257</name>
</gene>
<organism evidence="1 2">
    <name type="scientific">Klebsiella pneumoniae</name>
    <dbReference type="NCBI Taxonomy" id="573"/>
    <lineage>
        <taxon>Bacteria</taxon>
        <taxon>Pseudomonadati</taxon>
        <taxon>Pseudomonadota</taxon>
        <taxon>Gammaproteobacteria</taxon>
        <taxon>Enterobacterales</taxon>
        <taxon>Enterobacteriaceae</taxon>
        <taxon>Klebsiella/Raoultella group</taxon>
        <taxon>Klebsiella</taxon>
        <taxon>Klebsiella pneumoniae complex</taxon>
    </lineage>
</organism>
<evidence type="ECO:0000313" key="2">
    <source>
        <dbReference type="Proteomes" id="UP000255167"/>
    </source>
</evidence>